<dbReference type="RefSeq" id="WP_010076847.1">
    <property type="nucleotide sequence ID" value="NC_014393.1"/>
</dbReference>
<dbReference type="eggNOG" id="ENOG503381F">
    <property type="taxonomic scope" value="Bacteria"/>
</dbReference>
<dbReference type="InterPro" id="IPR009413">
    <property type="entry name" value="Aegerolysin-typ"/>
</dbReference>
<dbReference type="PIRSF" id="PIRSF007951">
    <property type="entry name" value="Hemolysin, aegerolysin type"/>
    <property type="match status" value="1"/>
</dbReference>
<dbReference type="Gene3D" id="2.60.270.50">
    <property type="match status" value="1"/>
</dbReference>
<evidence type="ECO:0000256" key="1">
    <source>
        <dbReference type="ARBA" id="ARBA00010795"/>
    </source>
</evidence>
<dbReference type="EMBL" id="CP002160">
    <property type="protein sequence ID" value="ADL51931.1"/>
    <property type="molecule type" value="Genomic_DNA"/>
</dbReference>
<gene>
    <name evidence="2" type="ordered locus">Clocel_2190</name>
</gene>
<comment type="similarity">
    <text evidence="1">Belongs to the aegerolysin family.</text>
</comment>
<protein>
    <submittedName>
        <fullName evidence="2">Aegerolysin</fullName>
    </submittedName>
</protein>
<accession>D9SN65</accession>
<dbReference type="Proteomes" id="UP000002730">
    <property type="component" value="Chromosome"/>
</dbReference>
<dbReference type="Pfam" id="PF06355">
    <property type="entry name" value="Aegerolysin"/>
    <property type="match status" value="1"/>
</dbReference>
<dbReference type="GO" id="GO:0019836">
    <property type="term" value="P:symbiont-mediated hemolysis of host erythrocyte"/>
    <property type="evidence" value="ECO:0007669"/>
    <property type="project" value="InterPro"/>
</dbReference>
<keyword evidence="3" id="KW-1185">Reference proteome</keyword>
<sequence length="135" mass="15043">MAYAQWVTITILPDNCDVVLKNFQLDWGKFYAPNNKDAEIDKNTLENYQVKKEIPYSISSCGREDASSGTEGSFNVCDDQGQQICNIYWDCPWGSSTNTFKVSSINTGYMVDYSGDNLDGGALGTVTVEIFKKYA</sequence>
<organism evidence="2 3">
    <name type="scientific">Clostridium cellulovorans (strain ATCC 35296 / DSM 3052 / OCM 3 / 743B)</name>
    <dbReference type="NCBI Taxonomy" id="573061"/>
    <lineage>
        <taxon>Bacteria</taxon>
        <taxon>Bacillati</taxon>
        <taxon>Bacillota</taxon>
        <taxon>Clostridia</taxon>
        <taxon>Eubacteriales</taxon>
        <taxon>Clostridiaceae</taxon>
        <taxon>Clostridium</taxon>
    </lineage>
</organism>
<dbReference type="AlphaFoldDB" id="D9SN65"/>
<dbReference type="OrthoDB" id="9155180at2"/>
<evidence type="ECO:0000313" key="3">
    <source>
        <dbReference type="Proteomes" id="UP000002730"/>
    </source>
</evidence>
<evidence type="ECO:0000313" key="2">
    <source>
        <dbReference type="EMBL" id="ADL51931.1"/>
    </source>
</evidence>
<dbReference type="KEGG" id="ccb:Clocel_2190"/>
<dbReference type="STRING" id="573061.Clocel_2190"/>
<dbReference type="HOGENOM" id="CLU_115909_0_1_9"/>
<name>D9SN65_CLOC7</name>
<proteinExistence type="inferred from homology"/>
<reference evidence="2 3" key="1">
    <citation type="submission" date="2010-08" db="EMBL/GenBank/DDBJ databases">
        <title>Complete sequence of Clostridium cellulovorans 743B.</title>
        <authorList>
            <consortium name="US DOE Joint Genome Institute"/>
            <person name="Lucas S."/>
            <person name="Copeland A."/>
            <person name="Lapidus A."/>
            <person name="Cheng J.-F."/>
            <person name="Bruce D."/>
            <person name="Goodwin L."/>
            <person name="Pitluck S."/>
            <person name="Chertkov O."/>
            <person name="Detter J.C."/>
            <person name="Han C."/>
            <person name="Tapia R."/>
            <person name="Land M."/>
            <person name="Hauser L."/>
            <person name="Chang Y.-J."/>
            <person name="Jeffries C."/>
            <person name="Kyrpides N."/>
            <person name="Ivanova N."/>
            <person name="Mikhailova N."/>
            <person name="Hemme C.L."/>
            <person name="Woyke T."/>
        </authorList>
    </citation>
    <scope>NUCLEOTIDE SEQUENCE [LARGE SCALE GENOMIC DNA]</scope>
    <source>
        <strain evidence="3">ATCC 35296 / DSM 3052 / OCM 3 / 743B</strain>
    </source>
</reference>